<organism evidence="8 9">
    <name type="scientific">Ciona savignyi</name>
    <name type="common">Pacific transparent sea squirt</name>
    <dbReference type="NCBI Taxonomy" id="51511"/>
    <lineage>
        <taxon>Eukaryota</taxon>
        <taxon>Metazoa</taxon>
        <taxon>Chordata</taxon>
        <taxon>Tunicata</taxon>
        <taxon>Ascidiacea</taxon>
        <taxon>Phlebobranchia</taxon>
        <taxon>Cionidae</taxon>
        <taxon>Ciona</taxon>
    </lineage>
</organism>
<sequence>MEVLQMKILLALLVCAVALTSVCAERGLEFPSHDGKDRLINLSKKNFNRFSKKFDILVVYFTVAHDQNDKYQVKQWQLTEEMLELAAQITEREGVGFGVVDLEKDKALAEKLDMKEAGAIYAYKAGHKVEFDGQRSTDVLVEFLLELDEAPVEEINSKTEVQGFRRNEYTKVIAYFESNTSPGYDEFVDAALDFQPVISFYVVFQKLLRSKWA</sequence>
<dbReference type="InterPro" id="IPR001393">
    <property type="entry name" value="Calsequestrin"/>
</dbReference>
<keyword evidence="4" id="KW-0703">Sarcoplasmic reticulum</keyword>
<dbReference type="PRINTS" id="PR00312">
    <property type="entry name" value="CALSEQUESTRN"/>
</dbReference>
<keyword evidence="3 6" id="KW-0106">Calcium</keyword>
<dbReference type="Pfam" id="PF01216">
    <property type="entry name" value="Calsequestrin"/>
    <property type="match status" value="1"/>
</dbReference>
<evidence type="ECO:0000256" key="5">
    <source>
        <dbReference type="ARBA" id="ARBA00023179"/>
    </source>
</evidence>
<evidence type="ECO:0000256" key="2">
    <source>
        <dbReference type="ARBA" id="ARBA00010987"/>
    </source>
</evidence>
<evidence type="ECO:0000313" key="9">
    <source>
        <dbReference type="Proteomes" id="UP000007875"/>
    </source>
</evidence>
<name>H2YWT4_CIOSA</name>
<dbReference type="SUPFAM" id="SSF52833">
    <property type="entry name" value="Thioredoxin-like"/>
    <property type="match status" value="2"/>
</dbReference>
<dbReference type="AlphaFoldDB" id="H2YWT4"/>
<keyword evidence="9" id="KW-1185">Reference proteome</keyword>
<feature type="signal peptide" evidence="7">
    <location>
        <begin position="1"/>
        <end position="24"/>
    </location>
</feature>
<dbReference type="InParanoid" id="H2YWT4"/>
<dbReference type="PANTHER" id="PTHR10033:SF0">
    <property type="entry name" value="CALSEQUESTRIN"/>
    <property type="match status" value="1"/>
</dbReference>
<proteinExistence type="inferred from homology"/>
<evidence type="ECO:0000256" key="1">
    <source>
        <dbReference type="ARBA" id="ARBA00004564"/>
    </source>
</evidence>
<comment type="similarity">
    <text evidence="2 6">Belongs to the calsequestrin family.</text>
</comment>
<protein>
    <recommendedName>
        <fullName evidence="6">Calsequestrin</fullName>
    </recommendedName>
</protein>
<dbReference type="FunFam" id="3.40.30.10:FF:000031">
    <property type="entry name" value="Calsequestrin"/>
    <property type="match status" value="1"/>
</dbReference>
<dbReference type="GO" id="GO:0005509">
    <property type="term" value="F:calcium ion binding"/>
    <property type="evidence" value="ECO:0007669"/>
    <property type="project" value="InterPro"/>
</dbReference>
<evidence type="ECO:0000256" key="6">
    <source>
        <dbReference type="RuleBase" id="RU000648"/>
    </source>
</evidence>
<evidence type="ECO:0000256" key="7">
    <source>
        <dbReference type="SAM" id="SignalP"/>
    </source>
</evidence>
<dbReference type="GO" id="GO:0033018">
    <property type="term" value="C:sarcoplasmic reticulum lumen"/>
    <property type="evidence" value="ECO:0007669"/>
    <property type="project" value="UniProtKB-SubCell"/>
</dbReference>
<evidence type="ECO:0000256" key="4">
    <source>
        <dbReference type="ARBA" id="ARBA00022951"/>
    </source>
</evidence>
<reference evidence="9" key="1">
    <citation type="submission" date="2003-08" db="EMBL/GenBank/DDBJ databases">
        <authorList>
            <person name="Birren B."/>
            <person name="Nusbaum C."/>
            <person name="Abebe A."/>
            <person name="Abouelleil A."/>
            <person name="Adekoya E."/>
            <person name="Ait-zahra M."/>
            <person name="Allen N."/>
            <person name="Allen T."/>
            <person name="An P."/>
            <person name="Anderson M."/>
            <person name="Anderson S."/>
            <person name="Arachchi H."/>
            <person name="Armbruster J."/>
            <person name="Bachantsang P."/>
            <person name="Baldwin J."/>
            <person name="Barry A."/>
            <person name="Bayul T."/>
            <person name="Blitshsteyn B."/>
            <person name="Bloom T."/>
            <person name="Blye J."/>
            <person name="Boguslavskiy L."/>
            <person name="Borowsky M."/>
            <person name="Boukhgalter B."/>
            <person name="Brunache A."/>
            <person name="Butler J."/>
            <person name="Calixte N."/>
            <person name="Calvo S."/>
            <person name="Camarata J."/>
            <person name="Campo K."/>
            <person name="Chang J."/>
            <person name="Cheshatsang Y."/>
            <person name="Citroen M."/>
            <person name="Collymore A."/>
            <person name="Considine T."/>
            <person name="Cook A."/>
            <person name="Cooke P."/>
            <person name="Corum B."/>
            <person name="Cuomo C."/>
            <person name="David R."/>
            <person name="Dawoe T."/>
            <person name="Degray S."/>
            <person name="Dodge S."/>
            <person name="Dooley K."/>
            <person name="Dorje P."/>
            <person name="Dorjee K."/>
            <person name="Dorris L."/>
            <person name="Duffey N."/>
            <person name="Dupes A."/>
            <person name="Elkins T."/>
            <person name="Engels R."/>
            <person name="Erickson J."/>
            <person name="Farina A."/>
            <person name="Faro S."/>
            <person name="Ferreira P."/>
            <person name="Fischer H."/>
            <person name="Fitzgerald M."/>
            <person name="Foley K."/>
            <person name="Gage D."/>
            <person name="Galagan J."/>
            <person name="Gearin G."/>
            <person name="Gnerre S."/>
            <person name="Gnirke A."/>
            <person name="Goyette A."/>
            <person name="Graham J."/>
            <person name="Grandbois E."/>
            <person name="Gyaltsen K."/>
            <person name="Hafez N."/>
            <person name="Hagopian D."/>
            <person name="Hagos B."/>
            <person name="Hall J."/>
            <person name="Hatcher B."/>
            <person name="Heller A."/>
            <person name="Higgins H."/>
            <person name="Honan T."/>
            <person name="Horn A."/>
            <person name="Houde N."/>
            <person name="Hughes L."/>
            <person name="Hulme W."/>
            <person name="Husby E."/>
            <person name="Iliev I."/>
            <person name="Jaffe D."/>
            <person name="Jones C."/>
            <person name="Kamal M."/>
            <person name="Kamat A."/>
            <person name="Kamvysselis M."/>
            <person name="Karlsson E."/>
            <person name="Kells C."/>
            <person name="Kieu A."/>
            <person name="Kisner P."/>
            <person name="Kodira C."/>
            <person name="Kulbokas E."/>
            <person name="Labutti K."/>
            <person name="Lama D."/>
            <person name="Landers T."/>
            <person name="Leger J."/>
            <person name="Levine S."/>
            <person name="Lewis D."/>
            <person name="Lewis T."/>
            <person name="Lindblad-toh K."/>
            <person name="Liu X."/>
            <person name="Lokyitsang T."/>
            <person name="Lokyitsang Y."/>
            <person name="Lucien O."/>
            <person name="Lui A."/>
            <person name="Ma L.J."/>
            <person name="Mabbitt R."/>
            <person name="Macdonald J."/>
            <person name="Maclean C."/>
            <person name="Major J."/>
            <person name="Manning J."/>
            <person name="Marabella R."/>
            <person name="Maru K."/>
            <person name="Matthews C."/>
            <person name="Mauceli E."/>
            <person name="Mccarthy M."/>
            <person name="Mcdonough S."/>
            <person name="Mcghee T."/>
            <person name="Meldrim J."/>
            <person name="Meneus L."/>
            <person name="Mesirov J."/>
            <person name="Mihalev A."/>
            <person name="Mihova T."/>
            <person name="Mikkelsen T."/>
            <person name="Mlenga V."/>
            <person name="Moru K."/>
            <person name="Mozes J."/>
            <person name="Mulrain L."/>
            <person name="Munson G."/>
            <person name="Naylor J."/>
            <person name="Newes C."/>
            <person name="Nguyen C."/>
            <person name="Nguyen N."/>
            <person name="Nguyen T."/>
            <person name="Nicol R."/>
            <person name="Nielsen C."/>
            <person name="Nizzari M."/>
            <person name="Norbu C."/>
            <person name="Norbu N."/>
            <person name="O'donnell P."/>
            <person name="Okoawo O."/>
            <person name="O'leary S."/>
            <person name="Omotosho B."/>
            <person name="O'neill K."/>
            <person name="Osman S."/>
            <person name="Parker S."/>
            <person name="Perrin D."/>
            <person name="Phunkhang P."/>
            <person name="Piqani B."/>
            <person name="Purcell S."/>
            <person name="Rachupka T."/>
            <person name="Ramasamy U."/>
            <person name="Rameau R."/>
            <person name="Ray V."/>
            <person name="Raymond C."/>
            <person name="Retta R."/>
            <person name="Richardson S."/>
            <person name="Rise C."/>
            <person name="Rodriguez J."/>
            <person name="Rogers J."/>
            <person name="Rogov P."/>
            <person name="Rutman M."/>
            <person name="Schupbach R."/>
            <person name="Seaman C."/>
            <person name="Settipalli S."/>
            <person name="Sharpe T."/>
            <person name="Sheridan J."/>
            <person name="Sherpa N."/>
            <person name="Shi J."/>
            <person name="Smirnov S."/>
            <person name="Smith C."/>
            <person name="Sougnez C."/>
            <person name="Spencer B."/>
            <person name="Stalker J."/>
            <person name="Stange-thomann N."/>
            <person name="Stavropoulos S."/>
            <person name="Stetson K."/>
            <person name="Stone C."/>
            <person name="Stone S."/>
            <person name="Stubbs M."/>
            <person name="Talamas J."/>
            <person name="Tchuinga P."/>
            <person name="Tenzing P."/>
            <person name="Tesfaye S."/>
            <person name="Theodore J."/>
            <person name="Thoulutsang Y."/>
            <person name="Topham K."/>
            <person name="Towey S."/>
            <person name="Tsamla T."/>
            <person name="Tsomo N."/>
            <person name="Vallee D."/>
            <person name="Vassiliev H."/>
            <person name="Venkataraman V."/>
            <person name="Vinson J."/>
            <person name="Vo A."/>
            <person name="Wade C."/>
            <person name="Wang S."/>
            <person name="Wangchuk T."/>
            <person name="Wangdi T."/>
            <person name="Whittaker C."/>
            <person name="Wilkinson J."/>
            <person name="Wu Y."/>
            <person name="Wyman D."/>
            <person name="Yadav S."/>
            <person name="Yang S."/>
            <person name="Yang X."/>
            <person name="Yeager S."/>
            <person name="Yee E."/>
            <person name="Young G."/>
            <person name="Zainoun J."/>
            <person name="Zembeck L."/>
            <person name="Zimmer A."/>
            <person name="Zody M."/>
            <person name="Lander E."/>
        </authorList>
    </citation>
    <scope>NUCLEOTIDE SEQUENCE [LARGE SCALE GENOMIC DNA]</scope>
</reference>
<dbReference type="OMA" id="WQLTEEM"/>
<dbReference type="Ensembl" id="ENSCSAVT00000009913.1">
    <property type="protein sequence ID" value="ENSCSAVP00000009795.1"/>
    <property type="gene ID" value="ENSCSAVG00000005748.1"/>
</dbReference>
<accession>H2YWT4</accession>
<dbReference type="GeneTree" id="ENSGT00390000019377"/>
<dbReference type="eggNOG" id="ENOG502QU4Q">
    <property type="taxonomic scope" value="Eukaryota"/>
</dbReference>
<evidence type="ECO:0000313" key="8">
    <source>
        <dbReference type="Ensembl" id="ENSCSAVP00000009795.1"/>
    </source>
</evidence>
<dbReference type="GO" id="GO:0051279">
    <property type="term" value="P:regulation of release of sequestered calcium ion into cytosol"/>
    <property type="evidence" value="ECO:0007669"/>
    <property type="project" value="TreeGrafter"/>
</dbReference>
<dbReference type="Proteomes" id="UP000007875">
    <property type="component" value="Unassembled WGS sequence"/>
</dbReference>
<comment type="function">
    <text evidence="6">Calsequestrin is a high-capacity, moderate affinity, calcium-binding protein and thus acts as an internal calcium store in muscle.</text>
</comment>
<evidence type="ECO:0000256" key="3">
    <source>
        <dbReference type="ARBA" id="ARBA00022837"/>
    </source>
</evidence>
<feature type="chain" id="PRO_5003578091" description="Calsequestrin" evidence="7">
    <location>
        <begin position="25"/>
        <end position="213"/>
    </location>
</feature>
<comment type="subcellular location">
    <subcellularLocation>
        <location evidence="1">Sarcoplasmic reticulum lumen</location>
    </subcellularLocation>
</comment>
<dbReference type="PANTHER" id="PTHR10033">
    <property type="entry name" value="CALSEQUESTRIN"/>
    <property type="match status" value="1"/>
</dbReference>
<reference evidence="8" key="3">
    <citation type="submission" date="2025-09" db="UniProtKB">
        <authorList>
            <consortium name="Ensembl"/>
        </authorList>
    </citation>
    <scope>IDENTIFICATION</scope>
</reference>
<dbReference type="HOGENOM" id="CLU_080883_0_0_1"/>
<dbReference type="Gene3D" id="3.40.30.10">
    <property type="entry name" value="Glutaredoxin"/>
    <property type="match status" value="2"/>
</dbReference>
<keyword evidence="7" id="KW-0732">Signal</keyword>
<keyword evidence="5" id="KW-0514">Muscle protein</keyword>
<dbReference type="InterPro" id="IPR036249">
    <property type="entry name" value="Thioredoxin-like_sf"/>
</dbReference>
<reference evidence="8" key="2">
    <citation type="submission" date="2025-08" db="UniProtKB">
        <authorList>
            <consortium name="Ensembl"/>
        </authorList>
    </citation>
    <scope>IDENTIFICATION</scope>
</reference>